<reference evidence="2 3" key="1">
    <citation type="submission" date="2021-09" db="EMBL/GenBank/DDBJ databases">
        <title>The complete genome sequence of a new microorganism.</title>
        <authorList>
            <person name="Zi Z."/>
        </authorList>
    </citation>
    <scope>NUCLEOTIDE SEQUENCE [LARGE SCALE GENOMIC DNA]</scope>
    <source>
        <strain evidence="2 3">WGZ8</strain>
    </source>
</reference>
<evidence type="ECO:0000313" key="3">
    <source>
        <dbReference type="Proteomes" id="UP000704176"/>
    </source>
</evidence>
<name>A0ABS7VRG9_9HYPH</name>
<gene>
    <name evidence="2" type="ORF">K9B37_17965</name>
</gene>
<accession>A0ABS7VRG9</accession>
<dbReference type="RefSeq" id="WP_224314905.1">
    <property type="nucleotide sequence ID" value="NZ_JAIRBM010000015.1"/>
</dbReference>
<comment type="caution">
    <text evidence="2">The sequence shown here is derived from an EMBL/GenBank/DDBJ whole genome shotgun (WGS) entry which is preliminary data.</text>
</comment>
<evidence type="ECO:0000313" key="2">
    <source>
        <dbReference type="EMBL" id="MBZ6078153.1"/>
    </source>
</evidence>
<proteinExistence type="predicted"/>
<protein>
    <submittedName>
        <fullName evidence="2">Uncharacterized protein</fullName>
    </submittedName>
</protein>
<keyword evidence="3" id="KW-1185">Reference proteome</keyword>
<dbReference type="EMBL" id="JAIRBM010000015">
    <property type="protein sequence ID" value="MBZ6078153.1"/>
    <property type="molecule type" value="Genomic_DNA"/>
</dbReference>
<feature type="compositionally biased region" description="Basic and acidic residues" evidence="1">
    <location>
        <begin position="29"/>
        <end position="39"/>
    </location>
</feature>
<feature type="region of interest" description="Disordered" evidence="1">
    <location>
        <begin position="1"/>
        <end position="65"/>
    </location>
</feature>
<evidence type="ECO:0000256" key="1">
    <source>
        <dbReference type="SAM" id="MobiDB-lite"/>
    </source>
</evidence>
<feature type="compositionally biased region" description="Basic and acidic residues" evidence="1">
    <location>
        <begin position="45"/>
        <end position="54"/>
    </location>
</feature>
<organism evidence="2 3">
    <name type="scientific">Microvirga puerhi</name>
    <dbReference type="NCBI Taxonomy" id="2876078"/>
    <lineage>
        <taxon>Bacteria</taxon>
        <taxon>Pseudomonadati</taxon>
        <taxon>Pseudomonadota</taxon>
        <taxon>Alphaproteobacteria</taxon>
        <taxon>Hyphomicrobiales</taxon>
        <taxon>Methylobacteriaceae</taxon>
        <taxon>Microvirga</taxon>
    </lineage>
</organism>
<dbReference type="Proteomes" id="UP000704176">
    <property type="component" value="Unassembled WGS sequence"/>
</dbReference>
<sequence>MITRPPLPSTDDGAKPSAQGAAATADARPPVEERRADETRDLDEQERARLERTARYLKGPTAFSA</sequence>